<dbReference type="Proteomes" id="UP001489509">
    <property type="component" value="Unassembled WGS sequence"/>
</dbReference>
<evidence type="ECO:0000256" key="3">
    <source>
        <dbReference type="ARBA" id="ARBA00023080"/>
    </source>
</evidence>
<dbReference type="HAMAP" id="MF_00116">
    <property type="entry name" value="dUTPase_bact"/>
    <property type="match status" value="1"/>
</dbReference>
<comment type="function">
    <text evidence="5">This enzyme is involved in nucleotide metabolism: it produces dUMP, the immediate precursor of thymidine nucleotides and it decreases the intracellular concentration of dUTP so that uracil cannot be incorporated into DNA.</text>
</comment>
<dbReference type="PANTHER" id="PTHR11241">
    <property type="entry name" value="DEOXYURIDINE 5'-TRIPHOSPHATE NUCLEOTIDOHYDROLASE"/>
    <property type="match status" value="1"/>
</dbReference>
<keyword evidence="3 5" id="KW-0546">Nucleotide metabolism</keyword>
<evidence type="ECO:0000256" key="1">
    <source>
        <dbReference type="ARBA" id="ARBA00006581"/>
    </source>
</evidence>
<evidence type="ECO:0000313" key="8">
    <source>
        <dbReference type="Proteomes" id="UP001489509"/>
    </source>
</evidence>
<feature type="binding site" evidence="5">
    <location>
        <position position="78"/>
    </location>
    <ligand>
        <name>substrate</name>
    </ligand>
</feature>
<evidence type="ECO:0000259" key="6">
    <source>
        <dbReference type="Pfam" id="PF00692"/>
    </source>
</evidence>
<comment type="catalytic activity">
    <reaction evidence="4 5">
        <text>dUTP + H2O = dUMP + diphosphate + H(+)</text>
        <dbReference type="Rhea" id="RHEA:10248"/>
        <dbReference type="ChEBI" id="CHEBI:15377"/>
        <dbReference type="ChEBI" id="CHEBI:15378"/>
        <dbReference type="ChEBI" id="CHEBI:33019"/>
        <dbReference type="ChEBI" id="CHEBI:61555"/>
        <dbReference type="ChEBI" id="CHEBI:246422"/>
        <dbReference type="EC" id="3.6.1.23"/>
    </reaction>
</comment>
<comment type="similarity">
    <text evidence="1 5">Belongs to the dUTPase family.</text>
</comment>
<evidence type="ECO:0000313" key="7">
    <source>
        <dbReference type="EMBL" id="MEQ2439861.1"/>
    </source>
</evidence>
<comment type="cofactor">
    <cofactor evidence="5">
        <name>Mg(2+)</name>
        <dbReference type="ChEBI" id="CHEBI:18420"/>
    </cofactor>
</comment>
<dbReference type="SUPFAM" id="SSF51283">
    <property type="entry name" value="dUTPase-like"/>
    <property type="match status" value="1"/>
</dbReference>
<comment type="pathway">
    <text evidence="5">Pyrimidine metabolism; dUMP biosynthesis; dUMP from dCTP (dUTP route): step 2/2.</text>
</comment>
<dbReference type="EMBL" id="JBBMFD010000003">
    <property type="protein sequence ID" value="MEQ2439861.1"/>
    <property type="molecule type" value="Genomic_DNA"/>
</dbReference>
<dbReference type="InterPro" id="IPR036157">
    <property type="entry name" value="dUTPase-like_sf"/>
</dbReference>
<proteinExistence type="inferred from homology"/>
<feature type="binding site" evidence="5">
    <location>
        <begin position="82"/>
        <end position="84"/>
    </location>
    <ligand>
        <name>substrate</name>
    </ligand>
</feature>
<evidence type="ECO:0000256" key="4">
    <source>
        <dbReference type="ARBA" id="ARBA00047686"/>
    </source>
</evidence>
<dbReference type="EC" id="3.6.1.23" evidence="5"/>
<gene>
    <name evidence="5 7" type="primary">dut</name>
    <name evidence="7" type="ORF">WMO26_03360</name>
</gene>
<organism evidence="7 8">
    <name type="scientific">Solibaculum intestinale</name>
    <dbReference type="NCBI Taxonomy" id="3133165"/>
    <lineage>
        <taxon>Bacteria</taxon>
        <taxon>Bacillati</taxon>
        <taxon>Bacillota</taxon>
        <taxon>Clostridia</taxon>
        <taxon>Eubacteriales</taxon>
        <taxon>Oscillospiraceae</taxon>
        <taxon>Solibaculum</taxon>
    </lineage>
</organism>
<dbReference type="Gene3D" id="2.70.40.10">
    <property type="match status" value="1"/>
</dbReference>
<name>A0ABV1DXU1_9FIRM</name>
<dbReference type="CDD" id="cd07557">
    <property type="entry name" value="trimeric_dUTPase"/>
    <property type="match status" value="1"/>
</dbReference>
<keyword evidence="5" id="KW-0460">Magnesium</keyword>
<dbReference type="Pfam" id="PF00692">
    <property type="entry name" value="dUTPase"/>
    <property type="match status" value="1"/>
</dbReference>
<dbReference type="InterPro" id="IPR008181">
    <property type="entry name" value="dUTPase"/>
</dbReference>
<dbReference type="NCBIfam" id="TIGR00576">
    <property type="entry name" value="dut"/>
    <property type="match status" value="1"/>
</dbReference>
<dbReference type="GO" id="GO:0004170">
    <property type="term" value="F:dUTP diphosphatase activity"/>
    <property type="evidence" value="ECO:0007669"/>
    <property type="project" value="UniProtKB-EC"/>
</dbReference>
<dbReference type="InterPro" id="IPR033704">
    <property type="entry name" value="dUTPase_trimeric"/>
</dbReference>
<reference evidence="7 8" key="1">
    <citation type="submission" date="2024-03" db="EMBL/GenBank/DDBJ databases">
        <title>Human intestinal bacterial collection.</title>
        <authorList>
            <person name="Pauvert C."/>
            <person name="Hitch T.C.A."/>
            <person name="Clavel T."/>
        </authorList>
    </citation>
    <scope>NUCLEOTIDE SEQUENCE [LARGE SCALE GENOMIC DNA]</scope>
    <source>
        <strain evidence="7 8">CLA-JM-H44</strain>
    </source>
</reference>
<evidence type="ECO:0000256" key="5">
    <source>
        <dbReference type="HAMAP-Rule" id="MF_00116"/>
    </source>
</evidence>
<comment type="caution">
    <text evidence="7">The sequence shown here is derived from an EMBL/GenBank/DDBJ whole genome shotgun (WGS) entry which is preliminary data.</text>
</comment>
<dbReference type="PANTHER" id="PTHR11241:SF0">
    <property type="entry name" value="DEOXYURIDINE 5'-TRIPHOSPHATE NUCLEOTIDOHYDROLASE"/>
    <property type="match status" value="1"/>
</dbReference>
<feature type="binding site" evidence="5">
    <location>
        <begin position="65"/>
        <end position="67"/>
    </location>
    <ligand>
        <name>substrate</name>
    </ligand>
</feature>
<keyword evidence="5" id="KW-0479">Metal-binding</keyword>
<protein>
    <recommendedName>
        <fullName evidence="5">Deoxyuridine 5'-triphosphate nucleotidohydrolase</fullName>
        <shortName evidence="5">dUTPase</shortName>
        <ecNumber evidence="5">3.6.1.23</ecNumber>
    </recommendedName>
    <alternativeName>
        <fullName evidence="5">dUTP pyrophosphatase</fullName>
    </alternativeName>
</protein>
<sequence>MQPLQIKKMREHAAVPVRSTAGSAGLDLAACLEKPVTIAPGERALIPSGIAVGLLEDTVGLVFARSGLSVKKGIALANGVGVIDSDYTGEILVGLLNTSKEAYTVMPGERIAQLVVMPVLPLPVEEVEELKDTQRGAGGFGSTGRI</sequence>
<dbReference type="RefSeq" id="WP_349218127.1">
    <property type="nucleotide sequence ID" value="NZ_JBBMFD010000003.1"/>
</dbReference>
<comment type="caution">
    <text evidence="5">Lacks conserved residue(s) required for the propagation of feature annotation.</text>
</comment>
<keyword evidence="2 5" id="KW-0378">Hydrolase</keyword>
<dbReference type="InterPro" id="IPR029054">
    <property type="entry name" value="dUTPase-like"/>
</dbReference>
<accession>A0ABV1DXU1</accession>
<evidence type="ECO:0000256" key="2">
    <source>
        <dbReference type="ARBA" id="ARBA00022801"/>
    </source>
</evidence>
<keyword evidence="8" id="KW-1185">Reference proteome</keyword>
<dbReference type="NCBIfam" id="NF001862">
    <property type="entry name" value="PRK00601.1"/>
    <property type="match status" value="1"/>
</dbReference>
<feature type="domain" description="dUTPase-like" evidence="6">
    <location>
        <begin position="12"/>
        <end position="144"/>
    </location>
</feature>